<dbReference type="EMBL" id="KV417821">
    <property type="protein sequence ID" value="KZP05733.1"/>
    <property type="molecule type" value="Genomic_DNA"/>
</dbReference>
<evidence type="ECO:0000313" key="3">
    <source>
        <dbReference type="Proteomes" id="UP000076532"/>
    </source>
</evidence>
<name>A0A167W607_9AGAM</name>
<evidence type="ECO:0000313" key="2">
    <source>
        <dbReference type="EMBL" id="KZP05733.1"/>
    </source>
</evidence>
<sequence length="131" mass="14530">MLQHRPSSIAGFGTSCDEGHLVGLATVSPGDSTSPSTRLKHPSEHEPFGPQRWFTAAKPEETSVQLQRKIFLVQDCGRVTDNRCDFVRGSYEAEPRCACTRSPTRRMAYRPTCWTRAGPCSTNDLEVEDGD</sequence>
<evidence type="ECO:0000256" key="1">
    <source>
        <dbReference type="SAM" id="MobiDB-lite"/>
    </source>
</evidence>
<dbReference type="Proteomes" id="UP000076532">
    <property type="component" value="Unassembled WGS sequence"/>
</dbReference>
<dbReference type="PROSITE" id="PS51257">
    <property type="entry name" value="PROKAR_LIPOPROTEIN"/>
    <property type="match status" value="1"/>
</dbReference>
<gene>
    <name evidence="2" type="ORF">FIBSPDRAFT_343372</name>
</gene>
<organism evidence="2 3">
    <name type="scientific">Athelia psychrophila</name>
    <dbReference type="NCBI Taxonomy" id="1759441"/>
    <lineage>
        <taxon>Eukaryota</taxon>
        <taxon>Fungi</taxon>
        <taxon>Dikarya</taxon>
        <taxon>Basidiomycota</taxon>
        <taxon>Agaricomycotina</taxon>
        <taxon>Agaricomycetes</taxon>
        <taxon>Agaricomycetidae</taxon>
        <taxon>Atheliales</taxon>
        <taxon>Atheliaceae</taxon>
        <taxon>Athelia</taxon>
    </lineage>
</organism>
<reference evidence="2 3" key="1">
    <citation type="journal article" date="2016" name="Mol. Biol. Evol.">
        <title>Comparative Genomics of Early-Diverging Mushroom-Forming Fungi Provides Insights into the Origins of Lignocellulose Decay Capabilities.</title>
        <authorList>
            <person name="Nagy L.G."/>
            <person name="Riley R."/>
            <person name="Tritt A."/>
            <person name="Adam C."/>
            <person name="Daum C."/>
            <person name="Floudas D."/>
            <person name="Sun H."/>
            <person name="Yadav J.S."/>
            <person name="Pangilinan J."/>
            <person name="Larsson K.H."/>
            <person name="Matsuura K."/>
            <person name="Barry K."/>
            <person name="Labutti K."/>
            <person name="Kuo R."/>
            <person name="Ohm R.A."/>
            <person name="Bhattacharya S.S."/>
            <person name="Shirouzu T."/>
            <person name="Yoshinaga Y."/>
            <person name="Martin F.M."/>
            <person name="Grigoriev I.V."/>
            <person name="Hibbett D.S."/>
        </authorList>
    </citation>
    <scope>NUCLEOTIDE SEQUENCE [LARGE SCALE GENOMIC DNA]</scope>
    <source>
        <strain evidence="2 3">CBS 109695</strain>
    </source>
</reference>
<dbReference type="AlphaFoldDB" id="A0A167W607"/>
<feature type="region of interest" description="Disordered" evidence="1">
    <location>
        <begin position="23"/>
        <end position="50"/>
    </location>
</feature>
<accession>A0A167W607</accession>
<keyword evidence="3" id="KW-1185">Reference proteome</keyword>
<protein>
    <submittedName>
        <fullName evidence="2">Uncharacterized protein</fullName>
    </submittedName>
</protein>
<proteinExistence type="predicted"/>